<proteinExistence type="predicted"/>
<evidence type="ECO:0000313" key="2">
    <source>
        <dbReference type="Proteomes" id="UP001234495"/>
    </source>
</evidence>
<keyword evidence="2" id="KW-1185">Reference proteome</keyword>
<organism evidence="1 2">
    <name type="scientific">Metabacillus malikii</name>
    <dbReference type="NCBI Taxonomy" id="1504265"/>
    <lineage>
        <taxon>Bacteria</taxon>
        <taxon>Bacillati</taxon>
        <taxon>Bacillota</taxon>
        <taxon>Bacilli</taxon>
        <taxon>Bacillales</taxon>
        <taxon>Bacillaceae</taxon>
        <taxon>Metabacillus</taxon>
    </lineage>
</organism>
<sequence length="64" mass="7704">MGTFYAKGAHNNPVIYRTQTSSIYRIRRFEKRSYRHKVDFHSCMLSMKYIKGRKNNVYTPPSDR</sequence>
<comment type="caution">
    <text evidence="1">The sequence shown here is derived from an EMBL/GenBank/DDBJ whole genome shotgun (WGS) entry which is preliminary data.</text>
</comment>
<protein>
    <submittedName>
        <fullName evidence="1">Uncharacterized protein</fullName>
    </submittedName>
</protein>
<accession>A0ABT9ZE65</accession>
<evidence type="ECO:0000313" key="1">
    <source>
        <dbReference type="EMBL" id="MDQ0230559.1"/>
    </source>
</evidence>
<gene>
    <name evidence="1" type="ORF">J2S19_001815</name>
</gene>
<dbReference type="Proteomes" id="UP001234495">
    <property type="component" value="Unassembled WGS sequence"/>
</dbReference>
<reference evidence="1 2" key="1">
    <citation type="submission" date="2023-07" db="EMBL/GenBank/DDBJ databases">
        <title>Genomic Encyclopedia of Type Strains, Phase IV (KMG-IV): sequencing the most valuable type-strain genomes for metagenomic binning, comparative biology and taxonomic classification.</title>
        <authorList>
            <person name="Goeker M."/>
        </authorList>
    </citation>
    <scope>NUCLEOTIDE SEQUENCE [LARGE SCALE GENOMIC DNA]</scope>
    <source>
        <strain evidence="1 2">DSM 29005</strain>
    </source>
</reference>
<name>A0ABT9ZE65_9BACI</name>
<dbReference type="EMBL" id="JAUSUD010000006">
    <property type="protein sequence ID" value="MDQ0230559.1"/>
    <property type="molecule type" value="Genomic_DNA"/>
</dbReference>